<evidence type="ECO:0000313" key="8">
    <source>
        <dbReference type="Proteomes" id="UP000009399"/>
    </source>
</evidence>
<dbReference type="EMBL" id="CP003914">
    <property type="protein sequence ID" value="AFX74037.1"/>
    <property type="molecule type" value="Genomic_DNA"/>
</dbReference>
<feature type="binding site" evidence="6">
    <location>
        <position position="107"/>
    </location>
    <ligand>
        <name>Zn(2+)</name>
        <dbReference type="ChEBI" id="CHEBI:29105"/>
        <label>2</label>
    </ligand>
</feature>
<dbReference type="PANTHER" id="PTHR30304">
    <property type="entry name" value="D-TAGATOSE-1,6-BISPHOSPHATE ALDOLASE"/>
    <property type="match status" value="1"/>
</dbReference>
<evidence type="ECO:0000256" key="6">
    <source>
        <dbReference type="PIRSR" id="PIRSR001359-3"/>
    </source>
</evidence>
<organism evidence="7 8">
    <name type="scientific">Mesomycoplasma hyorhinis SK76</name>
    <dbReference type="NCBI Taxonomy" id="1118964"/>
    <lineage>
        <taxon>Bacteria</taxon>
        <taxon>Bacillati</taxon>
        <taxon>Mycoplasmatota</taxon>
        <taxon>Mycoplasmoidales</taxon>
        <taxon>Metamycoplasmataceae</taxon>
        <taxon>Mesomycoplasma</taxon>
    </lineage>
</organism>
<feature type="binding site" evidence="6">
    <location>
        <position position="179"/>
    </location>
    <ligand>
        <name>Zn(2+)</name>
        <dbReference type="ChEBI" id="CHEBI:29105"/>
        <label>1</label>
        <note>catalytic</note>
    </ligand>
</feature>
<dbReference type="SUPFAM" id="SSF51569">
    <property type="entry name" value="Aldolase"/>
    <property type="match status" value="1"/>
</dbReference>
<dbReference type="Gene3D" id="3.20.20.70">
    <property type="entry name" value="Aldolase class I"/>
    <property type="match status" value="1"/>
</dbReference>
<dbReference type="GO" id="GO:0008270">
    <property type="term" value="F:zinc ion binding"/>
    <property type="evidence" value="ECO:0007669"/>
    <property type="project" value="InterPro"/>
</dbReference>
<dbReference type="PIRSF" id="PIRSF001359">
    <property type="entry name" value="F_bP_aldolase_II"/>
    <property type="match status" value="1"/>
</dbReference>
<dbReference type="NCBIfam" id="TIGR00167">
    <property type="entry name" value="cbbA"/>
    <property type="match status" value="1"/>
</dbReference>
<dbReference type="NCBIfam" id="TIGR01859">
    <property type="entry name" value="fruc_bis_ald"/>
    <property type="match status" value="1"/>
</dbReference>
<keyword evidence="2 6" id="KW-0862">Zinc</keyword>
<dbReference type="GO" id="GO:0006096">
    <property type="term" value="P:glycolytic process"/>
    <property type="evidence" value="ECO:0007669"/>
    <property type="project" value="InterPro"/>
</dbReference>
<feature type="binding site" evidence="5">
    <location>
        <position position="180"/>
    </location>
    <ligand>
        <name>dihydroxyacetone phosphate</name>
        <dbReference type="ChEBI" id="CHEBI:57642"/>
    </ligand>
</feature>
<feature type="active site" description="Proton donor" evidence="4">
    <location>
        <position position="86"/>
    </location>
</feature>
<evidence type="ECO:0000313" key="7">
    <source>
        <dbReference type="EMBL" id="AFX74037.1"/>
    </source>
</evidence>
<dbReference type="CDD" id="cd00947">
    <property type="entry name" value="TBP_aldolase_IIB"/>
    <property type="match status" value="1"/>
</dbReference>
<evidence type="ECO:0000256" key="1">
    <source>
        <dbReference type="ARBA" id="ARBA00022723"/>
    </source>
</evidence>
<proteinExistence type="predicted"/>
<dbReference type="GO" id="GO:0030388">
    <property type="term" value="P:fructose 1,6-bisphosphate metabolic process"/>
    <property type="evidence" value="ECO:0007669"/>
    <property type="project" value="InterPro"/>
</dbReference>
<comment type="cofactor">
    <cofactor evidence="6">
        <name>Zn(2+)</name>
        <dbReference type="ChEBI" id="CHEBI:29105"/>
    </cofactor>
    <text evidence="6">Binds 2 Zn(2+) ions per subunit. One is catalytic and the other provides a structural contribution.</text>
</comment>
<evidence type="ECO:0000256" key="3">
    <source>
        <dbReference type="ARBA" id="ARBA00023239"/>
    </source>
</evidence>
<dbReference type="GO" id="GO:0004332">
    <property type="term" value="F:fructose-bisphosphate aldolase activity"/>
    <property type="evidence" value="ECO:0007669"/>
    <property type="project" value="InterPro"/>
</dbReference>
<evidence type="ECO:0000256" key="5">
    <source>
        <dbReference type="PIRSR" id="PIRSR001359-2"/>
    </source>
</evidence>
<dbReference type="InterPro" id="IPR013785">
    <property type="entry name" value="Aldolase_TIM"/>
</dbReference>
<dbReference type="InterPro" id="IPR050246">
    <property type="entry name" value="Class_II_FBP_aldolase"/>
</dbReference>
<reference evidence="7 8" key="1">
    <citation type="journal article" date="2013" name="Genome Announc.">
        <title>Complete Genome Sequence of Mycoplasma hyorhinis Strain SK76.</title>
        <authorList>
            <person name="Goodison S."/>
            <person name="Urquidi V."/>
            <person name="Kumar D."/>
            <person name="Reyes L."/>
            <person name="Rosser C.J."/>
        </authorList>
    </citation>
    <scope>NUCLEOTIDE SEQUENCE [LARGE SCALE GENOMIC DNA]</scope>
    <source>
        <strain evidence="7 8">SK76</strain>
    </source>
</reference>
<dbReference type="InterPro" id="IPR011289">
    <property type="entry name" value="Fruc_bis_ald_class-2"/>
</dbReference>
<feature type="binding site" evidence="6">
    <location>
        <position position="137"/>
    </location>
    <ligand>
        <name>Zn(2+)</name>
        <dbReference type="ChEBI" id="CHEBI:29105"/>
        <label>2</label>
    </ligand>
</feature>
<accession>A0AAI8AMD2</accession>
<dbReference type="RefSeq" id="WP_015084012.1">
    <property type="nucleotide sequence ID" value="NC_019552.1"/>
</dbReference>
<dbReference type="Proteomes" id="UP000009399">
    <property type="component" value="Chromosome"/>
</dbReference>
<sequence length="288" mass="31190">MKKLVNAKEILQKAHKNGYAVPHININNLEWVKVILTTCQKMNSPVILGISEGALKYMGGAKTVFNLVTNLMDFLKITIPVVLHVDHGTVETCLAAIKTGFTSVMYDGSHESFEVNLKNTKKVIAAASKKDVSVEAEVGSIGGEEDGVIGLGEIASEEEALKMKEAGVTMLAAGIGNIHGLYPPNWKSLDFDTLKNLSFVTQLPLVLHGGSGIPTDQIQEAIKLGISKININTELQLANAKGITEFIVSGEVKKGKNYDPRKMYAPGIKLMEETIEKKILEFGSKDKA</sequence>
<dbReference type="Pfam" id="PF01116">
    <property type="entry name" value="F_bP_aldolase"/>
    <property type="match status" value="1"/>
</dbReference>
<feature type="binding site" evidence="5">
    <location>
        <begin position="209"/>
        <end position="211"/>
    </location>
    <ligand>
        <name>dihydroxyacetone phosphate</name>
        <dbReference type="ChEBI" id="CHEBI:57642"/>
    </ligand>
</feature>
<evidence type="ECO:0000256" key="2">
    <source>
        <dbReference type="ARBA" id="ARBA00022833"/>
    </source>
</evidence>
<dbReference type="KEGG" id="mhs:MOS_105"/>
<protein>
    <submittedName>
        <fullName evidence="7">Fructose-bisphosphate aldolase class II</fullName>
    </submittedName>
</protein>
<feature type="binding site" evidence="6">
    <location>
        <position position="208"/>
    </location>
    <ligand>
        <name>Zn(2+)</name>
        <dbReference type="ChEBI" id="CHEBI:29105"/>
        <label>1</label>
        <note>catalytic</note>
    </ligand>
</feature>
<dbReference type="InterPro" id="IPR000771">
    <property type="entry name" value="FBA_II"/>
</dbReference>
<keyword evidence="1 6" id="KW-0479">Metal-binding</keyword>
<feature type="binding site" evidence="5">
    <location>
        <begin position="230"/>
        <end position="233"/>
    </location>
    <ligand>
        <name>dihydroxyacetone phosphate</name>
        <dbReference type="ChEBI" id="CHEBI:57642"/>
    </ligand>
</feature>
<dbReference type="PANTHER" id="PTHR30304:SF0">
    <property type="entry name" value="D-TAGATOSE-1,6-BISPHOSPHATE ALDOLASE SUBUNIT GATY-RELATED"/>
    <property type="match status" value="1"/>
</dbReference>
<evidence type="ECO:0000256" key="4">
    <source>
        <dbReference type="PIRSR" id="PIRSR001359-1"/>
    </source>
</evidence>
<feature type="binding site" evidence="6">
    <location>
        <position position="87"/>
    </location>
    <ligand>
        <name>Zn(2+)</name>
        <dbReference type="ChEBI" id="CHEBI:29105"/>
        <label>1</label>
        <note>catalytic</note>
    </ligand>
</feature>
<keyword evidence="3" id="KW-0456">Lyase</keyword>
<name>A0AAI8AMD2_MESHY</name>
<dbReference type="AlphaFoldDB" id="A0AAI8AMD2"/>
<gene>
    <name evidence="7" type="ORF">MOS_105</name>
</gene>
<dbReference type="PROSITE" id="PS00806">
    <property type="entry name" value="ALDOLASE_CLASS_II_2"/>
    <property type="match status" value="1"/>
</dbReference>